<dbReference type="GO" id="GO:0004497">
    <property type="term" value="F:monooxygenase activity"/>
    <property type="evidence" value="ECO:0007669"/>
    <property type="project" value="UniProtKB-KW"/>
</dbReference>
<reference evidence="2 3" key="1">
    <citation type="submission" date="2020-08" db="EMBL/GenBank/DDBJ databases">
        <title>Sequencing the genomes of 1000 actinobacteria strains.</title>
        <authorList>
            <person name="Klenk H.-P."/>
        </authorList>
    </citation>
    <scope>NUCLEOTIDE SEQUENCE [LARGE SCALE GENOMIC DNA]</scope>
    <source>
        <strain evidence="2 3">DSM 44230</strain>
    </source>
</reference>
<dbReference type="RefSeq" id="WP_221489848.1">
    <property type="nucleotide sequence ID" value="NZ_BAAAUI010000016.1"/>
</dbReference>
<dbReference type="EMBL" id="JACHMH010000001">
    <property type="protein sequence ID" value="MBB4676146.1"/>
    <property type="molecule type" value="Genomic_DNA"/>
</dbReference>
<dbReference type="PROSITE" id="PS51725">
    <property type="entry name" value="ABM"/>
    <property type="match status" value="1"/>
</dbReference>
<evidence type="ECO:0000313" key="2">
    <source>
        <dbReference type="EMBL" id="MBB4676146.1"/>
    </source>
</evidence>
<dbReference type="EC" id="1.13.12.-" evidence="2"/>
<feature type="domain" description="ABM" evidence="1">
    <location>
        <begin position="6"/>
        <end position="98"/>
    </location>
</feature>
<dbReference type="InterPro" id="IPR007138">
    <property type="entry name" value="ABM_dom"/>
</dbReference>
<dbReference type="Proteomes" id="UP000533598">
    <property type="component" value="Unassembled WGS sequence"/>
</dbReference>
<dbReference type="Gene3D" id="3.30.70.100">
    <property type="match status" value="1"/>
</dbReference>
<keyword evidence="3" id="KW-1185">Reference proteome</keyword>
<dbReference type="InterPro" id="IPR011008">
    <property type="entry name" value="Dimeric_a/b-barrel"/>
</dbReference>
<keyword evidence="2" id="KW-0560">Oxidoreductase</keyword>
<gene>
    <name evidence="2" type="ORF">HNR67_002264</name>
</gene>
<dbReference type="SUPFAM" id="SSF54909">
    <property type="entry name" value="Dimeric alpha+beta barrel"/>
    <property type="match status" value="1"/>
</dbReference>
<protein>
    <submittedName>
        <fullName evidence="2">Monooxygenase</fullName>
        <ecNumber evidence="2">1.13.12.-</ecNumber>
        <ecNumber evidence="2">1.13.12.22</ecNumber>
    </submittedName>
</protein>
<comment type="caution">
    <text evidence="2">The sequence shown here is derived from an EMBL/GenBank/DDBJ whole genome shotgun (WGS) entry which is preliminary data.</text>
</comment>
<organism evidence="2 3">
    <name type="scientific">Crossiella cryophila</name>
    <dbReference type="NCBI Taxonomy" id="43355"/>
    <lineage>
        <taxon>Bacteria</taxon>
        <taxon>Bacillati</taxon>
        <taxon>Actinomycetota</taxon>
        <taxon>Actinomycetes</taxon>
        <taxon>Pseudonocardiales</taxon>
        <taxon>Pseudonocardiaceae</taxon>
        <taxon>Crossiella</taxon>
    </lineage>
</organism>
<dbReference type="EC" id="1.13.12.22" evidence="2"/>
<dbReference type="Pfam" id="PF03992">
    <property type="entry name" value="ABM"/>
    <property type="match status" value="1"/>
</dbReference>
<sequence length="100" mass="11150">MSNGGVTFVNRFTVKGDPEEFERAFAQVAKFMADQPGIKGYTLSRHTEDPQQYVNIALWEDAKALRAAVSHPEFGSHVGALRQLAVSTSDLYQDRHRVQG</sequence>
<evidence type="ECO:0000313" key="3">
    <source>
        <dbReference type="Proteomes" id="UP000533598"/>
    </source>
</evidence>
<keyword evidence="2" id="KW-0503">Monooxygenase</keyword>
<evidence type="ECO:0000259" key="1">
    <source>
        <dbReference type="PROSITE" id="PS51725"/>
    </source>
</evidence>
<accession>A0A7W7FRM0</accession>
<name>A0A7W7FRM0_9PSEU</name>
<proteinExistence type="predicted"/>
<dbReference type="AlphaFoldDB" id="A0A7W7FRM0"/>